<evidence type="ECO:0000256" key="1">
    <source>
        <dbReference type="ARBA" id="ARBA00022605"/>
    </source>
</evidence>
<evidence type="ECO:0000313" key="7">
    <source>
        <dbReference type="EMBL" id="MEO1753961.1"/>
    </source>
</evidence>
<dbReference type="Pfam" id="PF00561">
    <property type="entry name" value="Abhydrolase_1"/>
    <property type="match status" value="1"/>
</dbReference>
<dbReference type="InterPro" id="IPR029058">
    <property type="entry name" value="AB_hydrolase_fold"/>
</dbReference>
<feature type="signal peptide" evidence="5">
    <location>
        <begin position="1"/>
        <end position="48"/>
    </location>
</feature>
<evidence type="ECO:0000313" key="8">
    <source>
        <dbReference type="Proteomes" id="UP001462961"/>
    </source>
</evidence>
<evidence type="ECO:0000256" key="2">
    <source>
        <dbReference type="ARBA" id="ARBA00022679"/>
    </source>
</evidence>
<accession>A0ABV0DV43</accession>
<comment type="caution">
    <text evidence="7">The sequence shown here is derived from an EMBL/GenBank/DDBJ whole genome shotgun (WGS) entry which is preliminary data.</text>
</comment>
<keyword evidence="4" id="KW-0012">Acyltransferase</keyword>
<protein>
    <submittedName>
        <fullName evidence="7">Alpha/beta fold hydrolase</fullName>
    </submittedName>
</protein>
<evidence type="ECO:0000256" key="3">
    <source>
        <dbReference type="ARBA" id="ARBA00023167"/>
    </source>
</evidence>
<dbReference type="RefSeq" id="WP_233445284.1">
    <property type="nucleotide sequence ID" value="NZ_CP015959.1"/>
</dbReference>
<feature type="chain" id="PRO_5046513630" evidence="5">
    <location>
        <begin position="49"/>
        <end position="426"/>
    </location>
</feature>
<feature type="domain" description="AB hydrolase-1" evidence="6">
    <location>
        <begin position="148"/>
        <end position="267"/>
    </location>
</feature>
<reference evidence="7 8" key="1">
    <citation type="submission" date="2024-01" db="EMBL/GenBank/DDBJ databases">
        <title>The diversity of rhizobia nodulating Mimosa spp. in eleven states of Brazil covering several biomes is determined by host plant, location, and edaphic factors.</title>
        <authorList>
            <person name="Rouws L."/>
            <person name="Barauna A."/>
            <person name="Beukes C."/>
            <person name="De Faria S.M."/>
            <person name="Gross E."/>
            <person name="Dos Reis Junior F.B."/>
            <person name="Simon M."/>
            <person name="Maluk M."/>
            <person name="Odee D.W."/>
            <person name="Kenicer G."/>
            <person name="Young J.P.W."/>
            <person name="Reis V.M."/>
            <person name="Zilli J."/>
            <person name="James E.K."/>
        </authorList>
    </citation>
    <scope>NUCLEOTIDE SEQUENCE [LARGE SCALE GENOMIC DNA]</scope>
    <source>
        <strain evidence="7 8">JHI1651</strain>
    </source>
</reference>
<keyword evidence="2" id="KW-0808">Transferase</keyword>
<dbReference type="GO" id="GO:0016787">
    <property type="term" value="F:hydrolase activity"/>
    <property type="evidence" value="ECO:0007669"/>
    <property type="project" value="UniProtKB-KW"/>
</dbReference>
<keyword evidence="7" id="KW-0378">Hydrolase</keyword>
<dbReference type="Proteomes" id="UP001462961">
    <property type="component" value="Unassembled WGS sequence"/>
</dbReference>
<organism evidence="7 8">
    <name type="scientific">Paraburkholderia caribensis</name>
    <dbReference type="NCBI Taxonomy" id="75105"/>
    <lineage>
        <taxon>Bacteria</taxon>
        <taxon>Pseudomonadati</taxon>
        <taxon>Pseudomonadota</taxon>
        <taxon>Betaproteobacteria</taxon>
        <taxon>Burkholderiales</taxon>
        <taxon>Burkholderiaceae</taxon>
        <taxon>Paraburkholderia</taxon>
    </lineage>
</organism>
<dbReference type="EMBL" id="JAYLVJ010000008">
    <property type="protein sequence ID" value="MEO1753961.1"/>
    <property type="molecule type" value="Genomic_DNA"/>
</dbReference>
<name>A0ABV0DV43_9BURK</name>
<evidence type="ECO:0000256" key="5">
    <source>
        <dbReference type="SAM" id="SignalP"/>
    </source>
</evidence>
<dbReference type="PANTHER" id="PTHR32268:SF11">
    <property type="entry name" value="HOMOSERINE O-ACETYLTRANSFERASE"/>
    <property type="match status" value="1"/>
</dbReference>
<dbReference type="NCBIfam" id="NF005071">
    <property type="entry name" value="PRK06489.1"/>
    <property type="match status" value="1"/>
</dbReference>
<evidence type="ECO:0000256" key="4">
    <source>
        <dbReference type="ARBA" id="ARBA00023315"/>
    </source>
</evidence>
<dbReference type="Gene3D" id="3.40.50.1820">
    <property type="entry name" value="alpha/beta hydrolase"/>
    <property type="match status" value="1"/>
</dbReference>
<keyword evidence="3" id="KW-0486">Methionine biosynthesis</keyword>
<dbReference type="InterPro" id="IPR008220">
    <property type="entry name" value="HAT_MetX-like"/>
</dbReference>
<proteinExistence type="predicted"/>
<keyword evidence="8" id="KW-1185">Reference proteome</keyword>
<keyword evidence="1" id="KW-0028">Amino-acid biosynthesis</keyword>
<dbReference type="PANTHER" id="PTHR32268">
    <property type="entry name" value="HOMOSERINE O-ACETYLTRANSFERASE"/>
    <property type="match status" value="1"/>
</dbReference>
<gene>
    <name evidence="7" type="ORF">VOI32_08500</name>
</gene>
<keyword evidence="5" id="KW-0732">Signal</keyword>
<sequence length="426" mass="47080">MKFAEAPALAAPVQNRLFNQKEINVKFRRTCAAASVLFGLLLCGSSFAASALAQPGSPSAASAGEAAAPWDQRANPTAVEADAWFHNYRFRDGETLPRLRIHYATLGTPHRNDQGAVDNAVLVLHWTGADSRTLLSPTYTKALFDPGRPLDANRYYLIFPDNVGHGQSSKPSDGLRAKFPNYDYGDIVDLQHKLVTETLGIRHLHAILGMSMGGMNAWQWAETYPDMMDGVMPVVSLPITVSGRNLLWRRMVIDAIRSDPEWKSGEYTQTPRGWIEGFGVLRMMIDSAPALQQEIPDGAAANKFLATTRFQAEHVDANDILYSLKSSFNYDPEPGLSRIKAKLFALNFSDDEFNPDTLRVLERVVPTLQHGRYVVQQGTPSSPGHFTMTRPDLWAQHVGEFMQWLGERSSQASHGDARPIPDSAGS</sequence>
<evidence type="ECO:0000259" key="6">
    <source>
        <dbReference type="Pfam" id="PF00561"/>
    </source>
</evidence>
<dbReference type="InterPro" id="IPR000073">
    <property type="entry name" value="AB_hydrolase_1"/>
</dbReference>
<dbReference type="SUPFAM" id="SSF53474">
    <property type="entry name" value="alpha/beta-Hydrolases"/>
    <property type="match status" value="1"/>
</dbReference>